<evidence type="ECO:0000313" key="3">
    <source>
        <dbReference type="Proteomes" id="UP000295830"/>
    </source>
</evidence>
<dbReference type="RefSeq" id="WP_243864823.1">
    <property type="nucleotide sequence ID" value="NZ_SOAX01000001.1"/>
</dbReference>
<protein>
    <recommendedName>
        <fullName evidence="1">DUF6795 domain-containing protein</fullName>
    </recommendedName>
</protein>
<dbReference type="Pfam" id="PF20598">
    <property type="entry name" value="DUF6795"/>
    <property type="match status" value="1"/>
</dbReference>
<comment type="caution">
    <text evidence="2">The sequence shown here is derived from an EMBL/GenBank/DDBJ whole genome shotgun (WGS) entry which is preliminary data.</text>
</comment>
<evidence type="ECO:0000313" key="2">
    <source>
        <dbReference type="EMBL" id="TDT44365.1"/>
    </source>
</evidence>
<proteinExistence type="predicted"/>
<feature type="domain" description="DUF6795" evidence="1">
    <location>
        <begin position="50"/>
        <end position="151"/>
    </location>
</feature>
<accession>A0A4R7K1A6</accession>
<dbReference type="AlphaFoldDB" id="A0A4R7K1A6"/>
<sequence length="181" mass="21026">MMITPKLRKPALAMVFTALALTLIPLTSSQVMADMFGFFKRYDVHLSPEVHGRITLNGTPLEEVQVSRELTYGKEYLDRTTTDVNGRFYFAEKNIRSGIPGKLFNETRNRQVIVADYEGEKYLLWHTVTDSIEPHETLTQLLKSMDCELSNPEKLQHFERHENPSFTHNIHSICRWSEDEH</sequence>
<gene>
    <name evidence="2" type="ORF">DES49_0467</name>
</gene>
<name>A0A4R7K1A6_9GAMM</name>
<reference evidence="2 3" key="1">
    <citation type="submission" date="2019-03" db="EMBL/GenBank/DDBJ databases">
        <title>Genomic Encyclopedia of Type Strains, Phase IV (KMG-IV): sequencing the most valuable type-strain genomes for metagenomic binning, comparative biology and taxonomic classification.</title>
        <authorList>
            <person name="Goeker M."/>
        </authorList>
    </citation>
    <scope>NUCLEOTIDE SEQUENCE [LARGE SCALE GENOMIC DNA]</scope>
    <source>
        <strain evidence="2 3">DSM 15505</strain>
    </source>
</reference>
<keyword evidence="3" id="KW-1185">Reference proteome</keyword>
<dbReference type="EMBL" id="SOAX01000001">
    <property type="protein sequence ID" value="TDT44365.1"/>
    <property type="molecule type" value="Genomic_DNA"/>
</dbReference>
<dbReference type="Proteomes" id="UP000295830">
    <property type="component" value="Unassembled WGS sequence"/>
</dbReference>
<evidence type="ECO:0000259" key="1">
    <source>
        <dbReference type="Pfam" id="PF20598"/>
    </source>
</evidence>
<organism evidence="2 3">
    <name type="scientific">Halospina denitrificans</name>
    <dbReference type="NCBI Taxonomy" id="332522"/>
    <lineage>
        <taxon>Bacteria</taxon>
        <taxon>Pseudomonadati</taxon>
        <taxon>Pseudomonadota</taxon>
        <taxon>Gammaproteobacteria</taxon>
        <taxon>Halospina</taxon>
    </lineage>
</organism>
<dbReference type="InterPro" id="IPR046474">
    <property type="entry name" value="DUF6795"/>
</dbReference>